<dbReference type="EMBL" id="VSRR010005731">
    <property type="protein sequence ID" value="MPC43216.1"/>
    <property type="molecule type" value="Genomic_DNA"/>
</dbReference>
<dbReference type="AlphaFoldDB" id="A0A5B7FD38"/>
<dbReference type="Proteomes" id="UP000324222">
    <property type="component" value="Unassembled WGS sequence"/>
</dbReference>
<gene>
    <name evidence="2" type="ORF">E2C01_036856</name>
</gene>
<comment type="caution">
    <text evidence="2">The sequence shown here is derived from an EMBL/GenBank/DDBJ whole genome shotgun (WGS) entry which is preliminary data.</text>
</comment>
<feature type="compositionally biased region" description="Basic and acidic residues" evidence="1">
    <location>
        <begin position="41"/>
        <end position="56"/>
    </location>
</feature>
<reference evidence="2 3" key="1">
    <citation type="submission" date="2019-05" db="EMBL/GenBank/DDBJ databases">
        <title>Another draft genome of Portunus trituberculatus and its Hox gene families provides insights of decapod evolution.</title>
        <authorList>
            <person name="Jeong J.-H."/>
            <person name="Song I."/>
            <person name="Kim S."/>
            <person name="Choi T."/>
            <person name="Kim D."/>
            <person name="Ryu S."/>
            <person name="Kim W."/>
        </authorList>
    </citation>
    <scope>NUCLEOTIDE SEQUENCE [LARGE SCALE GENOMIC DNA]</scope>
    <source>
        <tissue evidence="2">Muscle</tissue>
    </source>
</reference>
<sequence length="104" mass="11577">MVLRHIGAGDGSPVDQGGAGRRDSARRERRGRWGEKTAGWKNEEISDEGTRSDVRPRLPIQVSLMEGRCQHLVIPQRPDSQNSSERSHRPHRLAPSAASEGKLF</sequence>
<protein>
    <submittedName>
        <fullName evidence="2">Uncharacterized protein</fullName>
    </submittedName>
</protein>
<evidence type="ECO:0000256" key="1">
    <source>
        <dbReference type="SAM" id="MobiDB-lite"/>
    </source>
</evidence>
<name>A0A5B7FD38_PORTR</name>
<feature type="region of interest" description="Disordered" evidence="1">
    <location>
        <begin position="1"/>
        <end position="104"/>
    </location>
</feature>
<organism evidence="2 3">
    <name type="scientific">Portunus trituberculatus</name>
    <name type="common">Swimming crab</name>
    <name type="synonym">Neptunus trituberculatus</name>
    <dbReference type="NCBI Taxonomy" id="210409"/>
    <lineage>
        <taxon>Eukaryota</taxon>
        <taxon>Metazoa</taxon>
        <taxon>Ecdysozoa</taxon>
        <taxon>Arthropoda</taxon>
        <taxon>Crustacea</taxon>
        <taxon>Multicrustacea</taxon>
        <taxon>Malacostraca</taxon>
        <taxon>Eumalacostraca</taxon>
        <taxon>Eucarida</taxon>
        <taxon>Decapoda</taxon>
        <taxon>Pleocyemata</taxon>
        <taxon>Brachyura</taxon>
        <taxon>Eubrachyura</taxon>
        <taxon>Portunoidea</taxon>
        <taxon>Portunidae</taxon>
        <taxon>Portuninae</taxon>
        <taxon>Portunus</taxon>
    </lineage>
</organism>
<keyword evidence="3" id="KW-1185">Reference proteome</keyword>
<proteinExistence type="predicted"/>
<feature type="compositionally biased region" description="Basic and acidic residues" evidence="1">
    <location>
        <begin position="20"/>
        <end position="35"/>
    </location>
</feature>
<evidence type="ECO:0000313" key="2">
    <source>
        <dbReference type="EMBL" id="MPC43216.1"/>
    </source>
</evidence>
<accession>A0A5B7FD38</accession>
<evidence type="ECO:0000313" key="3">
    <source>
        <dbReference type="Proteomes" id="UP000324222"/>
    </source>
</evidence>